<comment type="caution">
    <text evidence="1">The sequence shown here is derived from an EMBL/GenBank/DDBJ whole genome shotgun (WGS) entry which is preliminary data.</text>
</comment>
<gene>
    <name evidence="1" type="ORF">M8818_002237</name>
</gene>
<evidence type="ECO:0000313" key="2">
    <source>
        <dbReference type="Proteomes" id="UP001320706"/>
    </source>
</evidence>
<keyword evidence="2" id="KW-1185">Reference proteome</keyword>
<dbReference type="Proteomes" id="UP001320706">
    <property type="component" value="Unassembled WGS sequence"/>
</dbReference>
<protein>
    <submittedName>
        <fullName evidence="1">Uncharacterized protein</fullName>
    </submittedName>
</protein>
<organism evidence="1 2">
    <name type="scientific">Zalaria obscura</name>
    <dbReference type="NCBI Taxonomy" id="2024903"/>
    <lineage>
        <taxon>Eukaryota</taxon>
        <taxon>Fungi</taxon>
        <taxon>Dikarya</taxon>
        <taxon>Ascomycota</taxon>
        <taxon>Pezizomycotina</taxon>
        <taxon>Dothideomycetes</taxon>
        <taxon>Dothideomycetidae</taxon>
        <taxon>Dothideales</taxon>
        <taxon>Zalariaceae</taxon>
        <taxon>Zalaria</taxon>
    </lineage>
</organism>
<sequence>MPKPEDDGKAEESLTGNPSSSSKDTTREKPRKTLTNNIWDFQTSDDAKRWMKKYRTEIAASTASVFSTFIAFPLDFAKSRMQSYDTKFLFTLKDAYRAEGLRGFWRGVGPPLVSVTVVRTISFSIYQRTKYTFDRWIQNVTGESPLSIANARDRYPTLSTISCFGLSGATSGALITFIACPFELTKLHAQLAGKMAREHNPADKPSSVADLKTGAWRTARQLIAERGWRGLYCGYQLHLVRDTLGTAIYFMTYESAKQMLANGRGNSPTHPAAVAAAGGLCGIVSWACIYPIDVTKTVYQKALLASGGHHTVRPDISFWQAGSYRGEIEPVDFLIHDLFLYLMGN</sequence>
<accession>A0ACC3SK94</accession>
<proteinExistence type="predicted"/>
<dbReference type="EMBL" id="JAMKPW020000009">
    <property type="protein sequence ID" value="KAK8215225.1"/>
    <property type="molecule type" value="Genomic_DNA"/>
</dbReference>
<evidence type="ECO:0000313" key="1">
    <source>
        <dbReference type="EMBL" id="KAK8215225.1"/>
    </source>
</evidence>
<reference evidence="1" key="1">
    <citation type="submission" date="2024-02" db="EMBL/GenBank/DDBJ databases">
        <title>Metagenome Assembled Genome of Zalaria obscura JY119.</title>
        <authorList>
            <person name="Vighnesh L."/>
            <person name="Jagadeeshwari U."/>
            <person name="Venkata Ramana C."/>
            <person name="Sasikala C."/>
        </authorList>
    </citation>
    <scope>NUCLEOTIDE SEQUENCE</scope>
    <source>
        <strain evidence="1">JY119</strain>
    </source>
</reference>
<name>A0ACC3SK94_9PEZI</name>